<reference evidence="1" key="1">
    <citation type="submission" date="2024-12" db="EMBL/GenBank/DDBJ databases">
        <authorList>
            <person name="Wu N."/>
        </authorList>
    </citation>
    <scope>NUCLEOTIDE SEQUENCE</scope>
    <source>
        <strain evidence="1">P15</strain>
    </source>
</reference>
<accession>A0ACC7P4C9</accession>
<dbReference type="Proteomes" id="UP001631969">
    <property type="component" value="Unassembled WGS sequence"/>
</dbReference>
<name>A0ACC7P4C9_9BACL</name>
<protein>
    <submittedName>
        <fullName evidence="1">YlbF family regulator</fullName>
    </submittedName>
</protein>
<dbReference type="EMBL" id="JBJURJ010000012">
    <property type="protein sequence ID" value="MFM9330182.1"/>
    <property type="molecule type" value="Genomic_DNA"/>
</dbReference>
<keyword evidence="2" id="KW-1185">Reference proteome</keyword>
<proteinExistence type="predicted"/>
<gene>
    <name evidence="1" type="ORF">ACI1P1_17925</name>
</gene>
<sequence length="148" mass="16101">MSIMEKQALDMSALLLRAYELGDLILASQEAARYLAEKERLSGDPVAQELIVTLGKKKELFEECQRFGHFHPEYHKAMDAVKEIQDRLDALPSVQGFKEAEKSLDDLLYEVSALIAGAVSDTVKVPSNDPLPKQGGCSSGGSCSGRCG</sequence>
<comment type="caution">
    <text evidence="1">The sequence shown here is derived from an EMBL/GenBank/DDBJ whole genome shotgun (WGS) entry which is preliminary data.</text>
</comment>
<evidence type="ECO:0000313" key="1">
    <source>
        <dbReference type="EMBL" id="MFM9330182.1"/>
    </source>
</evidence>
<evidence type="ECO:0000313" key="2">
    <source>
        <dbReference type="Proteomes" id="UP001631969"/>
    </source>
</evidence>
<organism evidence="1 2">
    <name type="scientific">Paenibacillus mesotrionivorans</name>
    <dbReference type="NCBI Taxonomy" id="3160968"/>
    <lineage>
        <taxon>Bacteria</taxon>
        <taxon>Bacillati</taxon>
        <taxon>Bacillota</taxon>
        <taxon>Bacilli</taxon>
        <taxon>Bacillales</taxon>
        <taxon>Paenibacillaceae</taxon>
        <taxon>Paenibacillus</taxon>
    </lineage>
</organism>